<sequence>MTKILLEKGADINKKDCKGITSFIMSCHWNTKELGFNINPTFTVLIKSNYNMAKYLLDKGANIDNIMKLHFKESNIKLNEEQLEFIE</sequence>
<dbReference type="eggNOG" id="ENOG502TIIZ">
    <property type="taxonomic scope" value="Eukaryota"/>
</dbReference>
<reference evidence="1 2" key="1">
    <citation type="submission" date="2011-07" db="EMBL/GenBank/DDBJ databases">
        <authorList>
            <person name="Coyne R."/>
            <person name="Brami D."/>
            <person name="Johnson J."/>
            <person name="Hostetler J."/>
            <person name="Hannick L."/>
            <person name="Clark T."/>
            <person name="Cassidy-Hanley D."/>
            <person name="Inman J."/>
        </authorList>
    </citation>
    <scope>NUCLEOTIDE SEQUENCE [LARGE SCALE GENOMIC DNA]</scope>
    <source>
        <strain evidence="1 2">G5</strain>
    </source>
</reference>
<name>G0QMN8_ICHMU</name>
<organism evidence="1 2">
    <name type="scientific">Ichthyophthirius multifiliis</name>
    <name type="common">White spot disease agent</name>
    <name type="synonym">Ich</name>
    <dbReference type="NCBI Taxonomy" id="5932"/>
    <lineage>
        <taxon>Eukaryota</taxon>
        <taxon>Sar</taxon>
        <taxon>Alveolata</taxon>
        <taxon>Ciliophora</taxon>
        <taxon>Intramacronucleata</taxon>
        <taxon>Oligohymenophorea</taxon>
        <taxon>Hymenostomatida</taxon>
        <taxon>Ophryoglenina</taxon>
        <taxon>Ichthyophthirius</taxon>
    </lineage>
</organism>
<dbReference type="EMBL" id="GL983434">
    <property type="protein sequence ID" value="EGR33513.1"/>
    <property type="molecule type" value="Genomic_DNA"/>
</dbReference>
<gene>
    <name evidence="1" type="ORF">IMG5_050800</name>
</gene>
<dbReference type="OrthoDB" id="194358at2759"/>
<accession>G0QMN8</accession>
<dbReference type="RefSeq" id="XP_004037499.1">
    <property type="nucleotide sequence ID" value="XM_004037451.1"/>
</dbReference>
<protein>
    <recommendedName>
        <fullName evidence="3">Ankyrin repeat protein</fullName>
    </recommendedName>
</protein>
<evidence type="ECO:0000313" key="2">
    <source>
        <dbReference type="Proteomes" id="UP000008983"/>
    </source>
</evidence>
<dbReference type="Gene3D" id="1.25.40.20">
    <property type="entry name" value="Ankyrin repeat-containing domain"/>
    <property type="match status" value="1"/>
</dbReference>
<proteinExistence type="predicted"/>
<dbReference type="InterPro" id="IPR036770">
    <property type="entry name" value="Ankyrin_rpt-contain_sf"/>
</dbReference>
<feature type="non-terminal residue" evidence="1">
    <location>
        <position position="87"/>
    </location>
</feature>
<dbReference type="GeneID" id="14909696"/>
<dbReference type="Proteomes" id="UP000008983">
    <property type="component" value="Unassembled WGS sequence"/>
</dbReference>
<dbReference type="AlphaFoldDB" id="G0QMN8"/>
<dbReference type="STRING" id="857967.G0QMN8"/>
<keyword evidence="2" id="KW-1185">Reference proteome</keyword>
<evidence type="ECO:0008006" key="3">
    <source>
        <dbReference type="Google" id="ProtNLM"/>
    </source>
</evidence>
<dbReference type="SUPFAM" id="SSF48403">
    <property type="entry name" value="Ankyrin repeat"/>
    <property type="match status" value="1"/>
</dbReference>
<evidence type="ECO:0000313" key="1">
    <source>
        <dbReference type="EMBL" id="EGR33513.1"/>
    </source>
</evidence>
<dbReference type="InParanoid" id="G0QMN8"/>